<name>A0A5C5ZWD6_9BACT</name>
<dbReference type="OrthoDB" id="9866010at2"/>
<dbReference type="EMBL" id="SJPM01000015">
    <property type="protein sequence ID" value="TWT91421.1"/>
    <property type="molecule type" value="Genomic_DNA"/>
</dbReference>
<evidence type="ECO:0000313" key="2">
    <source>
        <dbReference type="EMBL" id="TWT91470.1"/>
    </source>
</evidence>
<evidence type="ECO:0000313" key="1">
    <source>
        <dbReference type="EMBL" id="TWT91421.1"/>
    </source>
</evidence>
<gene>
    <name evidence="1" type="ORF">Pla100_52710</name>
    <name evidence="2" type="ORF">Pla100_53200</name>
</gene>
<dbReference type="AlphaFoldDB" id="A0A5C5ZWD6"/>
<dbReference type="EMBL" id="SJPM01000015">
    <property type="protein sequence ID" value="TWT91470.1"/>
    <property type="molecule type" value="Genomic_DNA"/>
</dbReference>
<protein>
    <submittedName>
        <fullName evidence="2">Uncharacterized protein</fullName>
    </submittedName>
</protein>
<accession>A0A5C5ZWD6</accession>
<comment type="caution">
    <text evidence="2">The sequence shown here is derived from an EMBL/GenBank/DDBJ whole genome shotgun (WGS) entry which is preliminary data.</text>
</comment>
<dbReference type="RefSeq" id="WP_146581350.1">
    <property type="nucleotide sequence ID" value="NZ_SJPM01000015.1"/>
</dbReference>
<sequence>MIQFTKPVGSSADIGFPVLTDGRRRSLIQLRSRAKIRFERMAEILAAMVADKNIGKELIKSATAVRERYADLQGIVELQFSEFRADRRGSFGPDDQRDNDDIAHEMKQLDSDLALVIDGRLADVRAFFDKGHSLPPISPLFARVPSERKARVK</sequence>
<evidence type="ECO:0000313" key="3">
    <source>
        <dbReference type="Proteomes" id="UP000316213"/>
    </source>
</evidence>
<keyword evidence="3" id="KW-1185">Reference proteome</keyword>
<reference evidence="2 3" key="1">
    <citation type="submission" date="2019-02" db="EMBL/GenBank/DDBJ databases">
        <title>Deep-cultivation of Planctomycetes and their phenomic and genomic characterization uncovers novel biology.</title>
        <authorList>
            <person name="Wiegand S."/>
            <person name="Jogler M."/>
            <person name="Boedeker C."/>
            <person name="Pinto D."/>
            <person name="Vollmers J."/>
            <person name="Rivas-Marin E."/>
            <person name="Kohn T."/>
            <person name="Peeters S.H."/>
            <person name="Heuer A."/>
            <person name="Rast P."/>
            <person name="Oberbeckmann S."/>
            <person name="Bunk B."/>
            <person name="Jeske O."/>
            <person name="Meyerdierks A."/>
            <person name="Storesund J.E."/>
            <person name="Kallscheuer N."/>
            <person name="Luecker S."/>
            <person name="Lage O.M."/>
            <person name="Pohl T."/>
            <person name="Merkel B.J."/>
            <person name="Hornburger P."/>
            <person name="Mueller R.-W."/>
            <person name="Bruemmer F."/>
            <person name="Labrenz M."/>
            <person name="Spormann A.M."/>
            <person name="Op Den Camp H."/>
            <person name="Overmann J."/>
            <person name="Amann R."/>
            <person name="Jetten M.S.M."/>
            <person name="Mascher T."/>
            <person name="Medema M.H."/>
            <person name="Devos D.P."/>
            <person name="Kaster A.-K."/>
            <person name="Ovreas L."/>
            <person name="Rohde M."/>
            <person name="Galperin M.Y."/>
            <person name="Jogler C."/>
        </authorList>
    </citation>
    <scope>NUCLEOTIDE SEQUENCE [LARGE SCALE GENOMIC DNA]</scope>
    <source>
        <strain evidence="2 3">Pla100</strain>
    </source>
</reference>
<dbReference type="Proteomes" id="UP000316213">
    <property type="component" value="Unassembled WGS sequence"/>
</dbReference>
<proteinExistence type="predicted"/>
<organism evidence="2 3">
    <name type="scientific">Neorhodopirellula pilleata</name>
    <dbReference type="NCBI Taxonomy" id="2714738"/>
    <lineage>
        <taxon>Bacteria</taxon>
        <taxon>Pseudomonadati</taxon>
        <taxon>Planctomycetota</taxon>
        <taxon>Planctomycetia</taxon>
        <taxon>Pirellulales</taxon>
        <taxon>Pirellulaceae</taxon>
        <taxon>Neorhodopirellula</taxon>
    </lineage>
</organism>